<feature type="transmembrane region" description="Helical" evidence="1">
    <location>
        <begin position="350"/>
        <end position="378"/>
    </location>
</feature>
<evidence type="ECO:0000256" key="1">
    <source>
        <dbReference type="SAM" id="Phobius"/>
    </source>
</evidence>
<dbReference type="Proteomes" id="UP000269289">
    <property type="component" value="Unassembled WGS sequence"/>
</dbReference>
<comment type="caution">
    <text evidence="2">The sequence shown here is derived from an EMBL/GenBank/DDBJ whole genome shotgun (WGS) entry which is preliminary data.</text>
</comment>
<feature type="transmembrane region" description="Helical" evidence="1">
    <location>
        <begin position="305"/>
        <end position="329"/>
    </location>
</feature>
<sequence>MGLGVAWVLLCGAAAVSPSVFGVLVAVIAVVVGARAALAAMGWWWSGTGRQRVGAAGRRPGWVWWWADRRTRHERRRTGATAALVATTATVFLYGGAVGRDEAATAALRDMLGSAAVLEVDGPDGAARLAAARTPDGAGAALVVTDHDIALPQSGSCAAGSVSGAGRRVVAGDVASVFAGRVVAGRLPRGAETGVVVTATMATGDGLAPGDSVCVAEGDGWRTAPVVAVVAAPGGLGESFVVGLPGPPAGLSGDATALAVARDPVASELAAAVPQARLTDGGRWVDSLPSGKAFSVSGGSGADEMVLFLLAPVVMAVTAAGAAAATRELERRGTARTLLRLGARPRQHALTAAAAQLIEVVPLLVLGAVVGMTSAAVGNTGLLREMGGRPQVAVPVDQLAAVGAGMGASVLVAGAVALGVARRRARGGGA</sequence>
<evidence type="ECO:0000313" key="2">
    <source>
        <dbReference type="EMBL" id="RMI13154.1"/>
    </source>
</evidence>
<feature type="transmembrane region" description="Helical" evidence="1">
    <location>
        <begin position="79"/>
        <end position="97"/>
    </location>
</feature>
<keyword evidence="1" id="KW-0472">Membrane</keyword>
<keyword evidence="3" id="KW-1185">Reference proteome</keyword>
<reference evidence="2 3" key="1">
    <citation type="submission" date="2018-10" db="EMBL/GenBank/DDBJ databases">
        <title>Isolation, diversity and antifungal activity of actinobacteria from wheat.</title>
        <authorList>
            <person name="Han C."/>
        </authorList>
    </citation>
    <scope>NUCLEOTIDE SEQUENCE [LARGE SCALE GENOMIC DNA]</scope>
    <source>
        <strain evidence="2 3">NEAU-YY56</strain>
    </source>
</reference>
<accession>A0A3M2JJ88</accession>
<name>A0A3M2JJ88_9CELL</name>
<dbReference type="AlphaFoldDB" id="A0A3M2JJ88"/>
<evidence type="ECO:0000313" key="3">
    <source>
        <dbReference type="Proteomes" id="UP000269289"/>
    </source>
</evidence>
<proteinExistence type="predicted"/>
<feature type="transmembrane region" description="Helical" evidence="1">
    <location>
        <begin position="398"/>
        <end position="421"/>
    </location>
</feature>
<keyword evidence="1" id="KW-0812">Transmembrane</keyword>
<protein>
    <submittedName>
        <fullName evidence="2">Uncharacterized protein</fullName>
    </submittedName>
</protein>
<dbReference type="EMBL" id="RFFI01000021">
    <property type="protein sequence ID" value="RMI13154.1"/>
    <property type="molecule type" value="Genomic_DNA"/>
</dbReference>
<keyword evidence="1" id="KW-1133">Transmembrane helix</keyword>
<organism evidence="2 3">
    <name type="scientific">Cellulomonas triticagri</name>
    <dbReference type="NCBI Taxonomy" id="2483352"/>
    <lineage>
        <taxon>Bacteria</taxon>
        <taxon>Bacillati</taxon>
        <taxon>Actinomycetota</taxon>
        <taxon>Actinomycetes</taxon>
        <taxon>Micrococcales</taxon>
        <taxon>Cellulomonadaceae</taxon>
        <taxon>Cellulomonas</taxon>
    </lineage>
</organism>
<gene>
    <name evidence="2" type="ORF">EBM89_05745</name>
</gene>